<proteinExistence type="predicted"/>
<keyword evidence="2" id="KW-1185">Reference proteome</keyword>
<evidence type="ECO:0000313" key="2">
    <source>
        <dbReference type="Proteomes" id="UP000019487"/>
    </source>
</evidence>
<name>W9C452_SCLBF</name>
<reference evidence="1 2" key="1">
    <citation type="journal article" date="2014" name="Genome Announc.">
        <title>Draft genome sequence of Sclerotinia borealis, a psychrophilic plant pathogenic fungus.</title>
        <authorList>
            <person name="Mardanov A.V."/>
            <person name="Beletsky A.V."/>
            <person name="Kadnikov V.V."/>
            <person name="Ignatov A.N."/>
            <person name="Ravin N.V."/>
        </authorList>
    </citation>
    <scope>NUCLEOTIDE SEQUENCE [LARGE SCALE GENOMIC DNA]</scope>
    <source>
        <strain evidence="2">F-4157</strain>
    </source>
</reference>
<dbReference type="AlphaFoldDB" id="W9C452"/>
<dbReference type="HOGENOM" id="CLU_994526_0_0_1"/>
<comment type="caution">
    <text evidence="1">The sequence shown here is derived from an EMBL/GenBank/DDBJ whole genome shotgun (WGS) entry which is preliminary data.</text>
</comment>
<organism evidence="1 2">
    <name type="scientific">Sclerotinia borealis (strain F-4128)</name>
    <dbReference type="NCBI Taxonomy" id="1432307"/>
    <lineage>
        <taxon>Eukaryota</taxon>
        <taxon>Fungi</taxon>
        <taxon>Dikarya</taxon>
        <taxon>Ascomycota</taxon>
        <taxon>Pezizomycotina</taxon>
        <taxon>Leotiomycetes</taxon>
        <taxon>Helotiales</taxon>
        <taxon>Sclerotiniaceae</taxon>
        <taxon>Sclerotinia</taxon>
    </lineage>
</organism>
<sequence length="280" mass="31694">MNVQSELDALTALTTSIKAKASENEKRIKSMVRQFHTKEIQAKKNGTGDLDRIGIHRENLNALMANALQLKLATRVLETTRDLIRTTDRASKGGEAAILLSGTNVDNVRICSRGNVVLGENIFTCPTYTEHETPAGTIQTTWSIKPPKENFLRLLDQLKAASIELISSHERKSIEAGKTALANALDEKEKCDTESFPVLADPPEDETSLKKGWRKHTKRIEMLETEFKGKEKQLEDATKFNKGYVNDVERLVRQLALRMKNERPRETVVYRDFLMEILQM</sequence>
<gene>
    <name evidence="1" type="ORF">SBOR_9903</name>
</gene>
<evidence type="ECO:0000313" key="1">
    <source>
        <dbReference type="EMBL" id="ESZ89709.1"/>
    </source>
</evidence>
<accession>W9C452</accession>
<dbReference type="EMBL" id="AYSA01000805">
    <property type="protein sequence ID" value="ESZ89709.1"/>
    <property type="molecule type" value="Genomic_DNA"/>
</dbReference>
<protein>
    <submittedName>
        <fullName evidence="1">Uncharacterized protein</fullName>
    </submittedName>
</protein>
<dbReference type="Proteomes" id="UP000019487">
    <property type="component" value="Unassembled WGS sequence"/>
</dbReference>